<evidence type="ECO:0000313" key="12">
    <source>
        <dbReference type="RefSeq" id="XP_002942060.2"/>
    </source>
</evidence>
<evidence type="ECO:0000256" key="8">
    <source>
        <dbReference type="SAM" id="SignalP"/>
    </source>
</evidence>
<dbReference type="PANTHER" id="PTHR19944">
    <property type="entry name" value="MHC CLASS II-RELATED"/>
    <property type="match status" value="1"/>
</dbReference>
<dbReference type="InterPro" id="IPR050160">
    <property type="entry name" value="MHC/Immunoglobulin"/>
</dbReference>
<dbReference type="OrthoDB" id="8935021at2759"/>
<dbReference type="GO" id="GO:0023026">
    <property type="term" value="F:MHC class II protein complex binding"/>
    <property type="evidence" value="ECO:0000318"/>
    <property type="project" value="GO_Central"/>
</dbReference>
<evidence type="ECO:0000259" key="9">
    <source>
        <dbReference type="PROSITE" id="PS50835"/>
    </source>
</evidence>
<comment type="similarity">
    <text evidence="2">Belongs to the MHC class II family.</text>
</comment>
<evidence type="ECO:0000256" key="3">
    <source>
        <dbReference type="ARBA" id="ARBA00022692"/>
    </source>
</evidence>
<dbReference type="SMART" id="SM00407">
    <property type="entry name" value="IGc1"/>
    <property type="match status" value="1"/>
</dbReference>
<keyword evidence="4 7" id="KW-1133">Transmembrane helix</keyword>
<dbReference type="SUPFAM" id="SSF54452">
    <property type="entry name" value="MHC antigen-recognition domain"/>
    <property type="match status" value="1"/>
</dbReference>
<keyword evidence="8" id="KW-0732">Signal</keyword>
<gene>
    <name evidence="14" type="primary">mhc2-dma</name>
    <name evidence="10 12 13" type="synonym">mhc2a</name>
</gene>
<dbReference type="InterPro" id="IPR001003">
    <property type="entry name" value="MHC_II_a_N"/>
</dbReference>
<dbReference type="PROSITE" id="PS50835">
    <property type="entry name" value="IG_LIKE"/>
    <property type="match status" value="1"/>
</dbReference>
<evidence type="ECO:0000313" key="10">
    <source>
        <dbReference type="Ensembl" id="ENSXETP00000037200"/>
    </source>
</evidence>
<dbReference type="GeneTree" id="ENSGT00940000161157"/>
<dbReference type="Pfam" id="PF07654">
    <property type="entry name" value="C1-set"/>
    <property type="match status" value="1"/>
</dbReference>
<evidence type="ECO:0000256" key="5">
    <source>
        <dbReference type="ARBA" id="ARBA00023157"/>
    </source>
</evidence>
<keyword evidence="11" id="KW-1185">Reference proteome</keyword>
<dbReference type="GO" id="GO:0042605">
    <property type="term" value="F:peptide antigen binding"/>
    <property type="evidence" value="ECO:0000318"/>
    <property type="project" value="GO_Central"/>
</dbReference>
<dbReference type="GO" id="GO:0031902">
    <property type="term" value="C:late endosome membrane"/>
    <property type="evidence" value="ECO:0000318"/>
    <property type="project" value="GO_Central"/>
</dbReference>
<feature type="domain" description="Ig-like" evidence="9">
    <location>
        <begin position="110"/>
        <end position="205"/>
    </location>
</feature>
<reference evidence="12 13" key="3">
    <citation type="submission" date="2025-04" db="UniProtKB">
        <authorList>
            <consortium name="RefSeq"/>
        </authorList>
    </citation>
    <scope>IDENTIFICATION</scope>
    <source>
        <strain evidence="12 13">Nigerian</strain>
        <tissue evidence="12 13">Liver and blood</tissue>
    </source>
</reference>
<evidence type="ECO:0000313" key="11">
    <source>
        <dbReference type="Proteomes" id="UP000008143"/>
    </source>
</evidence>
<dbReference type="OMA" id="ADWAHQH"/>
<dbReference type="AGR" id="Xenbase:XB-GENE-481445"/>
<dbReference type="InterPro" id="IPR036179">
    <property type="entry name" value="Ig-like_dom_sf"/>
</dbReference>
<feature type="chain" id="PRO_5044731618" evidence="8">
    <location>
        <begin position="24"/>
        <end position="251"/>
    </location>
</feature>
<evidence type="ECO:0000256" key="2">
    <source>
        <dbReference type="ARBA" id="ARBA00007394"/>
    </source>
</evidence>
<dbReference type="RefSeq" id="XP_002942060.2">
    <property type="nucleotide sequence ID" value="XM_002942014.5"/>
</dbReference>
<dbReference type="ExpressionAtlas" id="F7EMH0">
    <property type="expression patterns" value="differential"/>
</dbReference>
<evidence type="ECO:0000256" key="4">
    <source>
        <dbReference type="ARBA" id="ARBA00022989"/>
    </source>
</evidence>
<keyword evidence="6" id="KW-0325">Glycoprotein</keyword>
<dbReference type="GO" id="GO:0042613">
    <property type="term" value="C:MHC class II protein complex"/>
    <property type="evidence" value="ECO:0000318"/>
    <property type="project" value="GO_Central"/>
</dbReference>
<dbReference type="PANTHER" id="PTHR19944:SF50">
    <property type="entry name" value="HLA CLASS II HISTOCOMPATIBILITY ANTIGEN, DM ALPHA CHAIN"/>
    <property type="match status" value="1"/>
</dbReference>
<reference evidence="10" key="1">
    <citation type="journal article" date="2010" name="Science">
        <title>The genome of the Western clawed frog Xenopus tropicalis.</title>
        <authorList>
            <person name="Hellsten U."/>
            <person name="Harland R.M."/>
            <person name="Gilchrist M.J."/>
            <person name="Hendrix D."/>
            <person name="Jurka J."/>
            <person name="Kapitonov V."/>
            <person name="Ovcharenko I."/>
            <person name="Putnam N.H."/>
            <person name="Shu S."/>
            <person name="Taher L."/>
            <person name="Blitz I.L."/>
            <person name="Blumberg B."/>
            <person name="Dichmann D.S."/>
            <person name="Dubchak I."/>
            <person name="Amaya E."/>
            <person name="Detter J.C."/>
            <person name="Fletcher R."/>
            <person name="Gerhard D.S."/>
            <person name="Goodstein D."/>
            <person name="Graves T."/>
            <person name="Grigoriev I.V."/>
            <person name="Grimwood J."/>
            <person name="Kawashima T."/>
            <person name="Lindquist E."/>
            <person name="Lucas S.M."/>
            <person name="Mead P.E."/>
            <person name="Mitros T."/>
            <person name="Ogino H."/>
            <person name="Ohta Y."/>
            <person name="Poliakov A.V."/>
            <person name="Pollet N."/>
            <person name="Robert J."/>
            <person name="Salamov A."/>
            <person name="Sater A.K."/>
            <person name="Schmutz J."/>
            <person name="Terry A."/>
            <person name="Vize P.D."/>
            <person name="Warren W.C."/>
            <person name="Wells D."/>
            <person name="Wills A."/>
            <person name="Wilson R.K."/>
            <person name="Zimmerman L.B."/>
            <person name="Zorn A.M."/>
            <person name="Grainger R."/>
            <person name="Grammer T."/>
            <person name="Khokha M.K."/>
            <person name="Richardson P.M."/>
            <person name="Rokhsar D.S."/>
        </authorList>
    </citation>
    <scope>NUCLEOTIDE SEQUENCE [LARGE SCALE GENOMIC DNA]</scope>
    <source>
        <strain evidence="10">Nigerian</strain>
    </source>
</reference>
<protein>
    <submittedName>
        <fullName evidence="12 13">Class II histocompatibility antigen, M alpha chain</fullName>
    </submittedName>
    <submittedName>
        <fullName evidence="10">Major histocompatibility complex class II alpha chain precursor</fullName>
    </submittedName>
</protein>
<evidence type="ECO:0000256" key="6">
    <source>
        <dbReference type="ARBA" id="ARBA00023180"/>
    </source>
</evidence>
<feature type="transmembrane region" description="Helical" evidence="7">
    <location>
        <begin position="224"/>
        <end position="245"/>
    </location>
</feature>
<organism evidence="10">
    <name type="scientific">Xenopus tropicalis</name>
    <name type="common">Western clawed frog</name>
    <name type="synonym">Silurana tropicalis</name>
    <dbReference type="NCBI Taxonomy" id="8364"/>
    <lineage>
        <taxon>Eukaryota</taxon>
        <taxon>Metazoa</taxon>
        <taxon>Chordata</taxon>
        <taxon>Craniata</taxon>
        <taxon>Vertebrata</taxon>
        <taxon>Euteleostomi</taxon>
        <taxon>Amphibia</taxon>
        <taxon>Batrachia</taxon>
        <taxon>Anura</taxon>
        <taxon>Pipoidea</taxon>
        <taxon>Pipidae</taxon>
        <taxon>Xenopodinae</taxon>
        <taxon>Xenopus</taxon>
        <taxon>Silurana</taxon>
    </lineage>
</organism>
<dbReference type="Gene3D" id="3.10.320.10">
    <property type="entry name" value="Class II Histocompatibility Antigen, M Beta Chain, Chain B, domain 1"/>
    <property type="match status" value="1"/>
</dbReference>
<accession>F7EMH0</accession>
<dbReference type="Ensembl" id="ENSXETT00000037200">
    <property type="protein sequence ID" value="ENSXETP00000037200"/>
    <property type="gene ID" value="ENSXETG00000017066"/>
</dbReference>
<dbReference type="GO" id="GO:0002503">
    <property type="term" value="P:peptide antigen assembly with MHC class II protein complex"/>
    <property type="evidence" value="ECO:0000318"/>
    <property type="project" value="GO_Central"/>
</dbReference>
<evidence type="ECO:0000256" key="7">
    <source>
        <dbReference type="SAM" id="Phobius"/>
    </source>
</evidence>
<dbReference type="RefSeq" id="XP_017952074.2">
    <property type="nucleotide sequence ID" value="XM_018096585.2"/>
</dbReference>
<dbReference type="Pfam" id="PF00993">
    <property type="entry name" value="MHC_II_alpha"/>
    <property type="match status" value="1"/>
</dbReference>
<dbReference type="CDD" id="cd05767">
    <property type="entry name" value="IgC1_MHC_II_alpha"/>
    <property type="match status" value="1"/>
</dbReference>
<dbReference type="InterPro" id="IPR011162">
    <property type="entry name" value="MHC_I/II-like_Ag-recog"/>
</dbReference>
<proteinExistence type="inferred from homology"/>
<feature type="signal peptide" evidence="8">
    <location>
        <begin position="1"/>
        <end position="23"/>
    </location>
</feature>
<dbReference type="GO" id="GO:0019886">
    <property type="term" value="P:antigen processing and presentation of exogenous peptide antigen via MHC class II"/>
    <property type="evidence" value="ECO:0000318"/>
    <property type="project" value="GO_Central"/>
</dbReference>
<dbReference type="GO" id="GO:0006955">
    <property type="term" value="P:immune response"/>
    <property type="evidence" value="ECO:0007669"/>
    <property type="project" value="InterPro"/>
</dbReference>
<dbReference type="GO" id="GO:0050870">
    <property type="term" value="P:positive regulation of T cell activation"/>
    <property type="evidence" value="ECO:0000318"/>
    <property type="project" value="GO_Central"/>
</dbReference>
<keyword evidence="3 7" id="KW-0812">Transmembrane</keyword>
<dbReference type="Xenbase" id="XB-GENE-481445">
    <property type="gene designation" value="mhc2-dma"/>
</dbReference>
<dbReference type="Reactome" id="R-XTR-2132295">
    <property type="pathway name" value="MHC class II antigen presentation"/>
</dbReference>
<dbReference type="InterPro" id="IPR003597">
    <property type="entry name" value="Ig_C1-set"/>
</dbReference>
<name>F7EMH0_XENTR</name>
<dbReference type="HOGENOM" id="CLU_069380_1_0_1"/>
<dbReference type="Bgee" id="ENSXETG00000017066">
    <property type="expression patterns" value="Expressed in liver and 18 other cell types or tissues"/>
</dbReference>
<comment type="subcellular location">
    <subcellularLocation>
        <location evidence="1">Membrane</location>
        <topology evidence="1">Single-pass type I membrane protein</topology>
    </subcellularLocation>
</comment>
<dbReference type="Gene3D" id="2.60.40.10">
    <property type="entry name" value="Immunoglobulins"/>
    <property type="match status" value="1"/>
</dbReference>
<dbReference type="SUPFAM" id="SSF48726">
    <property type="entry name" value="Immunoglobulin"/>
    <property type="match status" value="1"/>
</dbReference>
<reference evidence="10" key="2">
    <citation type="submission" date="2011-06" db="UniProtKB">
        <authorList>
            <consortium name="Ensembl"/>
        </authorList>
    </citation>
    <scope>IDENTIFICATION</scope>
</reference>
<dbReference type="Proteomes" id="UP000008143">
    <property type="component" value="Chromosome 8"/>
</dbReference>
<keyword evidence="5" id="KW-1015">Disulfide bond</keyword>
<dbReference type="InterPro" id="IPR013783">
    <property type="entry name" value="Ig-like_fold"/>
</dbReference>
<evidence type="ECO:0000313" key="13">
    <source>
        <dbReference type="RefSeq" id="XP_017952074.2"/>
    </source>
</evidence>
<dbReference type="KEGG" id="xtr:100495336"/>
<dbReference type="InterPro" id="IPR014745">
    <property type="entry name" value="MHC_II_a/b_N"/>
</dbReference>
<dbReference type="SMART" id="SM00920">
    <property type="entry name" value="MHC_II_alpha"/>
    <property type="match status" value="1"/>
</dbReference>
<sequence>MDVWIMWSIWMLLLETLLVITLGAEQGSHILRQVLFCQPQSPSPVLLKMFDDEQMFQYSFADKSVVPRIPDFNKWTSQGVFSSSEFLAFDEELCTESMQNFTKAVVDITPETKGILDIKVFTLHPLTIGKPNTLVCFISNIIPPTLNITWRKNSILLKDGISYTGYFALSNNEYQTFSYLNFTPTYTDSYTCNAQESGKSTTTVAYWVPEYPTPSDILENTLCYSAIALGIVFLFLGFLFLFLTWRLHRID</sequence>
<dbReference type="GO" id="GO:0005765">
    <property type="term" value="C:lysosomal membrane"/>
    <property type="evidence" value="ECO:0000318"/>
    <property type="project" value="GO_Central"/>
</dbReference>
<keyword evidence="7" id="KW-0472">Membrane</keyword>
<dbReference type="AlphaFoldDB" id="F7EMH0"/>
<dbReference type="InterPro" id="IPR007110">
    <property type="entry name" value="Ig-like_dom"/>
</dbReference>
<evidence type="ECO:0000256" key="1">
    <source>
        <dbReference type="ARBA" id="ARBA00004479"/>
    </source>
</evidence>
<evidence type="ECO:0000313" key="14">
    <source>
        <dbReference type="Xenbase" id="XB-GENE-481445"/>
    </source>
</evidence>
<dbReference type="eggNOG" id="ENOG502S6RX">
    <property type="taxonomic scope" value="Eukaryota"/>
</dbReference>
<dbReference type="GO" id="GO:0050778">
    <property type="term" value="P:positive regulation of immune response"/>
    <property type="evidence" value="ECO:0000318"/>
    <property type="project" value="GO_Central"/>
</dbReference>